<organism evidence="1 2">
    <name type="scientific">Xanthomonas oryzae pv. oryzae (strain PXO99A)</name>
    <dbReference type="NCBI Taxonomy" id="360094"/>
    <lineage>
        <taxon>Bacteria</taxon>
        <taxon>Pseudomonadati</taxon>
        <taxon>Pseudomonadota</taxon>
        <taxon>Gammaproteobacteria</taxon>
        <taxon>Lysobacterales</taxon>
        <taxon>Lysobacteraceae</taxon>
        <taxon>Xanthomonas</taxon>
    </lineage>
</organism>
<accession>A0A0K0GHL2</accession>
<proteinExistence type="predicted"/>
<dbReference type="HOGENOM" id="CLU_1427495_0_0_6"/>
<protein>
    <recommendedName>
        <fullName evidence="3">Type III secretion system effector protein</fullName>
    </recommendedName>
</protein>
<dbReference type="EMBL" id="CP000967">
    <property type="protein sequence ID" value="ACD57673.1"/>
    <property type="molecule type" value="Genomic_DNA"/>
</dbReference>
<evidence type="ECO:0000313" key="2">
    <source>
        <dbReference type="Proteomes" id="UP000001740"/>
    </source>
</evidence>
<dbReference type="KEGG" id="xop:PXO_04389"/>
<sequence>MLASAIRQLPEEEVNLAITEAAALQTGPRTLAEVTLRLHLVGLEPIHRFQHAYAQLAERLARSGDGAEALIHLVALLNRLSNPGLRQAAFRELTRALHALDSTESGAAVLRRLATALPHQPDEVRYLCSLDVLAATVSLFPSEQIQVIATVRAQAAAIPNHADELIARCDDAIATASMMLATVSRRYMDT</sequence>
<evidence type="ECO:0000313" key="1">
    <source>
        <dbReference type="EMBL" id="ACD57673.1"/>
    </source>
</evidence>
<name>A0A0K0GHL2_XANOP</name>
<reference evidence="1 2" key="1">
    <citation type="journal article" date="2008" name="BMC Genomics">
        <title>Genome sequence and rapid evolution of the rice pathogen Xanthomonas oryzae pv. oryzae PXO99A.</title>
        <authorList>
            <person name="Salzberg S.L."/>
            <person name="Sommer D.D."/>
            <person name="Schatz M.C."/>
            <person name="Phillippy A.M."/>
            <person name="Rabinowicz P.D."/>
            <person name="Tsuge S."/>
            <person name="Furutani A."/>
            <person name="Ochiai H."/>
            <person name="Delcher A.L."/>
            <person name="Kelley D."/>
            <person name="Madupu R."/>
            <person name="Puiu D."/>
            <person name="Radune D."/>
            <person name="Shumway M."/>
            <person name="Trapnell C."/>
            <person name="Aparna G."/>
            <person name="Jha G."/>
            <person name="Pandey A."/>
            <person name="Patil P.B."/>
            <person name="Ishihara H."/>
            <person name="Meyer D.F."/>
            <person name="Szurek B."/>
            <person name="Verdier V."/>
            <person name="Koebnik R."/>
            <person name="Dow J.M."/>
            <person name="Ryan R.P."/>
            <person name="Hirata H."/>
            <person name="Tsuyumu S."/>
            <person name="Won Lee S."/>
            <person name="Seo Y.S."/>
            <person name="Sriariyanum M."/>
            <person name="Ronald P.C."/>
            <person name="Sonti R.V."/>
            <person name="Van Sluys M.A."/>
            <person name="Leach J.E."/>
            <person name="White F.F."/>
            <person name="Bogdanove A.J."/>
        </authorList>
    </citation>
    <scope>NUCLEOTIDE SEQUENCE [LARGE SCALE GENOMIC DNA]</scope>
    <source>
        <strain evidence="1 2">PXO99A</strain>
    </source>
</reference>
<dbReference type="Proteomes" id="UP000001740">
    <property type="component" value="Chromosome"/>
</dbReference>
<gene>
    <name evidence="1" type="ordered locus">PXO_04389</name>
</gene>
<dbReference type="AlphaFoldDB" id="A0A0K0GHL2"/>
<evidence type="ECO:0008006" key="3">
    <source>
        <dbReference type="Google" id="ProtNLM"/>
    </source>
</evidence>